<dbReference type="InterPro" id="IPR029017">
    <property type="entry name" value="Enolase-like_N"/>
</dbReference>
<accession>A0ABZ2L6Y6</accession>
<comment type="cofactor">
    <cofactor evidence="1">
        <name>Mg(2+)</name>
        <dbReference type="ChEBI" id="CHEBI:18420"/>
    </cofactor>
</comment>
<dbReference type="InterPro" id="IPR029065">
    <property type="entry name" value="Enolase_C-like"/>
</dbReference>
<dbReference type="Pfam" id="PF02746">
    <property type="entry name" value="MR_MLE_N"/>
    <property type="match status" value="1"/>
</dbReference>
<evidence type="ECO:0000313" key="5">
    <source>
        <dbReference type="EMBL" id="WXB06648.1"/>
    </source>
</evidence>
<evidence type="ECO:0000256" key="1">
    <source>
        <dbReference type="ARBA" id="ARBA00001946"/>
    </source>
</evidence>
<protein>
    <submittedName>
        <fullName evidence="5">Mandelate racemase/muconate lactonizing enzyme family protein</fullName>
    </submittedName>
</protein>
<proteinExistence type="predicted"/>
<dbReference type="SFLD" id="SFLDS00001">
    <property type="entry name" value="Enolase"/>
    <property type="match status" value="1"/>
</dbReference>
<evidence type="ECO:0000256" key="2">
    <source>
        <dbReference type="ARBA" id="ARBA00022723"/>
    </source>
</evidence>
<name>A0ABZ2L6Y6_9BACT</name>
<evidence type="ECO:0000313" key="6">
    <source>
        <dbReference type="Proteomes" id="UP001374803"/>
    </source>
</evidence>
<dbReference type="Proteomes" id="UP001374803">
    <property type="component" value="Chromosome"/>
</dbReference>
<dbReference type="InterPro" id="IPR013341">
    <property type="entry name" value="Mandelate_racemase_N_dom"/>
</dbReference>
<dbReference type="InterPro" id="IPR046945">
    <property type="entry name" value="RHMD-like"/>
</dbReference>
<feature type="domain" description="Mandelate racemase/muconate lactonizing enzyme C-terminal" evidence="4">
    <location>
        <begin position="147"/>
        <end position="244"/>
    </location>
</feature>
<evidence type="ECO:0000259" key="4">
    <source>
        <dbReference type="SMART" id="SM00922"/>
    </source>
</evidence>
<dbReference type="RefSeq" id="WP_394836301.1">
    <property type="nucleotide sequence ID" value="NZ_CP089929.1"/>
</dbReference>
<dbReference type="InterPro" id="IPR036849">
    <property type="entry name" value="Enolase-like_C_sf"/>
</dbReference>
<dbReference type="Gene3D" id="3.20.20.120">
    <property type="entry name" value="Enolase-like C-terminal domain"/>
    <property type="match status" value="1"/>
</dbReference>
<gene>
    <name evidence="5" type="ORF">LVJ94_05280</name>
</gene>
<dbReference type="PANTHER" id="PTHR13794">
    <property type="entry name" value="ENOLASE SUPERFAMILY, MANDELATE RACEMASE"/>
    <property type="match status" value="1"/>
</dbReference>
<keyword evidence="3" id="KW-0460">Magnesium</keyword>
<sequence>MIKIARAEAYLVDIAVETERTDAVQSFIKQETIFVELHTSDGNQGIGYSYTIGTGGRAILSMLREHLLPLLLGADPTMVEALWFRLFAATRATTVGAITSLALAAVDIALWDLRCRAAGQPLWRLAGGFRQSVPLYDTEGGWLHLSTDALVAGALHAKESGWSGIKIKVGKPALHEDVERLRAVRDAVGPGFAVMVDANQSMTLAEAKARAKAYEPFGLTWFEEPMPADDVAAHARLVAQTSIPIAVGESLYSIGQFREYLVGGAASIVQVDVARVGGITPWLKVAHMAEGFNVAVCPHFLMELHVSLVAAIPNGRYVEHIPQLRALTTKEVRIENGHAVADDTPGIGIHWNRDAIDRGRAA</sequence>
<dbReference type="InterPro" id="IPR013342">
    <property type="entry name" value="Mandelate_racemase_C"/>
</dbReference>
<reference evidence="5" key="1">
    <citation type="submission" date="2021-12" db="EMBL/GenBank/DDBJ databases">
        <title>Discovery of the Pendulisporaceae a myxobacterial family with distinct sporulation behavior and unique specialized metabolism.</title>
        <authorList>
            <person name="Garcia R."/>
            <person name="Popoff A."/>
            <person name="Bader C.D."/>
            <person name="Loehr J."/>
            <person name="Walesch S."/>
            <person name="Walt C."/>
            <person name="Boldt J."/>
            <person name="Bunk B."/>
            <person name="Haeckl F.J.F.P.J."/>
            <person name="Gunesch A.P."/>
            <person name="Birkelbach J."/>
            <person name="Nuebel U."/>
            <person name="Pietschmann T."/>
            <person name="Bach T."/>
            <person name="Mueller R."/>
        </authorList>
    </citation>
    <scope>NUCLEOTIDE SEQUENCE</scope>
    <source>
        <strain evidence="5">MSr11367</strain>
    </source>
</reference>
<keyword evidence="6" id="KW-1185">Reference proteome</keyword>
<keyword evidence="2" id="KW-0479">Metal-binding</keyword>
<dbReference type="Pfam" id="PF13378">
    <property type="entry name" value="MR_MLE_C"/>
    <property type="match status" value="1"/>
</dbReference>
<dbReference type="SFLD" id="SFLDG00179">
    <property type="entry name" value="mandelate_racemase"/>
    <property type="match status" value="1"/>
</dbReference>
<organism evidence="5 6">
    <name type="scientific">Pendulispora rubella</name>
    <dbReference type="NCBI Taxonomy" id="2741070"/>
    <lineage>
        <taxon>Bacteria</taxon>
        <taxon>Pseudomonadati</taxon>
        <taxon>Myxococcota</taxon>
        <taxon>Myxococcia</taxon>
        <taxon>Myxococcales</taxon>
        <taxon>Sorangiineae</taxon>
        <taxon>Pendulisporaceae</taxon>
        <taxon>Pendulispora</taxon>
    </lineage>
</organism>
<dbReference type="CDD" id="cd03316">
    <property type="entry name" value="MR_like"/>
    <property type="match status" value="1"/>
</dbReference>
<dbReference type="SUPFAM" id="SSF54826">
    <property type="entry name" value="Enolase N-terminal domain-like"/>
    <property type="match status" value="1"/>
</dbReference>
<dbReference type="SMART" id="SM00922">
    <property type="entry name" value="MR_MLE"/>
    <property type="match status" value="1"/>
</dbReference>
<dbReference type="PANTHER" id="PTHR13794:SF58">
    <property type="entry name" value="MITOCHONDRIAL ENOLASE SUPERFAMILY MEMBER 1"/>
    <property type="match status" value="1"/>
</dbReference>
<dbReference type="EMBL" id="CP089983">
    <property type="protein sequence ID" value="WXB06648.1"/>
    <property type="molecule type" value="Genomic_DNA"/>
</dbReference>
<dbReference type="Gene3D" id="3.30.390.10">
    <property type="entry name" value="Enolase-like, N-terminal domain"/>
    <property type="match status" value="1"/>
</dbReference>
<evidence type="ECO:0000256" key="3">
    <source>
        <dbReference type="ARBA" id="ARBA00022842"/>
    </source>
</evidence>
<dbReference type="SUPFAM" id="SSF51604">
    <property type="entry name" value="Enolase C-terminal domain-like"/>
    <property type="match status" value="1"/>
</dbReference>